<organism evidence="1">
    <name type="scientific">Thermus caliditerrae</name>
    <dbReference type="NCBI Taxonomy" id="1330700"/>
    <lineage>
        <taxon>Bacteria</taxon>
        <taxon>Thermotogati</taxon>
        <taxon>Deinococcota</taxon>
        <taxon>Deinococci</taxon>
        <taxon>Thermales</taxon>
        <taxon>Thermaceae</taxon>
        <taxon>Thermus</taxon>
    </lineage>
</organism>
<gene>
    <name evidence="1" type="ORF">ENM28_02040</name>
</gene>
<sequence length="111" mass="12061">MKAGGFRSLAEYLGLPPSLSDLEAAQRLLRRGREEELGWAVLKQAADSLGHLVEAVALVPKGRLALEPLEAPPEPWASLGWGLALTPELLGLFFPGLPHEEPENLFADPWT</sequence>
<reference evidence="1" key="1">
    <citation type="journal article" date="2020" name="mSystems">
        <title>Genome- and Community-Level Interaction Insights into Carbon Utilization and Element Cycling Functions of Hydrothermarchaeota in Hydrothermal Sediment.</title>
        <authorList>
            <person name="Zhou Z."/>
            <person name="Liu Y."/>
            <person name="Xu W."/>
            <person name="Pan J."/>
            <person name="Luo Z.H."/>
            <person name="Li M."/>
        </authorList>
    </citation>
    <scope>NUCLEOTIDE SEQUENCE [LARGE SCALE GENOMIC DNA]</scope>
    <source>
        <strain evidence="1">SpSt-1071</strain>
    </source>
</reference>
<dbReference type="AlphaFoldDB" id="A0A7C5RDV6"/>
<proteinExistence type="predicted"/>
<name>A0A7C5RDV6_9DEIN</name>
<dbReference type="EMBL" id="DRXE01000076">
    <property type="protein sequence ID" value="HHM67501.1"/>
    <property type="molecule type" value="Genomic_DNA"/>
</dbReference>
<accession>A0A7C5RDV6</accession>
<evidence type="ECO:0000313" key="1">
    <source>
        <dbReference type="EMBL" id="HHM67501.1"/>
    </source>
</evidence>
<comment type="caution">
    <text evidence="1">The sequence shown here is derived from an EMBL/GenBank/DDBJ whole genome shotgun (WGS) entry which is preliminary data.</text>
</comment>
<protein>
    <submittedName>
        <fullName evidence="1">Uncharacterized protein</fullName>
    </submittedName>
</protein>